<evidence type="ECO:0008006" key="4">
    <source>
        <dbReference type="Google" id="ProtNLM"/>
    </source>
</evidence>
<protein>
    <recommendedName>
        <fullName evidence="4">DUF11 domain-containing protein</fullName>
    </recommendedName>
</protein>
<reference evidence="3" key="1">
    <citation type="journal article" date="2019" name="Int. J. Syst. Evol. Microbiol.">
        <title>The Global Catalogue of Microorganisms (GCM) 10K type strain sequencing project: providing services to taxonomists for standard genome sequencing and annotation.</title>
        <authorList>
            <consortium name="The Broad Institute Genomics Platform"/>
            <consortium name="The Broad Institute Genome Sequencing Center for Infectious Disease"/>
            <person name="Wu L."/>
            <person name="Ma J."/>
        </authorList>
    </citation>
    <scope>NUCLEOTIDE SEQUENCE [LARGE SCALE GENOMIC DNA]</scope>
    <source>
        <strain evidence="3">JCM 13006</strain>
    </source>
</reference>
<dbReference type="Proteomes" id="UP001501752">
    <property type="component" value="Unassembled WGS sequence"/>
</dbReference>
<evidence type="ECO:0000313" key="3">
    <source>
        <dbReference type="Proteomes" id="UP001501752"/>
    </source>
</evidence>
<organism evidence="2 3">
    <name type="scientific">Kitasatospora terrestris</name>
    <dbReference type="NCBI Taxonomy" id="258051"/>
    <lineage>
        <taxon>Bacteria</taxon>
        <taxon>Bacillati</taxon>
        <taxon>Actinomycetota</taxon>
        <taxon>Actinomycetes</taxon>
        <taxon>Kitasatosporales</taxon>
        <taxon>Streptomycetaceae</taxon>
        <taxon>Kitasatospora</taxon>
    </lineage>
</organism>
<keyword evidence="3" id="KW-1185">Reference proteome</keyword>
<feature type="region of interest" description="Disordered" evidence="1">
    <location>
        <begin position="61"/>
        <end position="109"/>
    </location>
</feature>
<sequence length="412" mass="42131">MSTSVINRFAKNVALARSGWSRRGRRLAATVPLAAVLAVGAVACDNPGARKAAAATSTAATAVPTTSAPSSAPSVPASALPSTPAQAPSTPAATGTTAPTGAATTPAPVKAAARTGFSVRINGLAGARAEAGGRTVAFSVTWTNDTDRSYRGIRPVVASRDFAGARCGDPMPMAAGTLERKDTGGWTKLPSLSQGTGMDYATTGNNARFDLAPGAARTIEYRMALAADNGPGTLPVEATAYIGDDFQRLGKATVTDVQVVDPHRPTAALTQKLPGSVTAGGDAVVVETQVVNFTGGPFKAAAPEVSLLDVQTSPFRTRQVLRKEDVRAEVFWKGAWQSVPTVETCSGATGGLKVDTAAFDQALAAGRGERMMFRFSLARTAPADLTALTVAVGAHADGHYAALTTRQLTVGH</sequence>
<accession>A0ABP9DQN7</accession>
<proteinExistence type="predicted"/>
<evidence type="ECO:0000256" key="1">
    <source>
        <dbReference type="SAM" id="MobiDB-lite"/>
    </source>
</evidence>
<comment type="caution">
    <text evidence="2">The sequence shown here is derived from an EMBL/GenBank/DDBJ whole genome shotgun (WGS) entry which is preliminary data.</text>
</comment>
<dbReference type="EMBL" id="BAABIS010000001">
    <property type="protein sequence ID" value="GAA4856764.1"/>
    <property type="molecule type" value="Genomic_DNA"/>
</dbReference>
<dbReference type="RefSeq" id="WP_345698031.1">
    <property type="nucleotide sequence ID" value="NZ_BAABIS010000001.1"/>
</dbReference>
<name>A0ABP9DQN7_9ACTN</name>
<gene>
    <name evidence="2" type="ORF">GCM10023235_37940</name>
</gene>
<evidence type="ECO:0000313" key="2">
    <source>
        <dbReference type="EMBL" id="GAA4856764.1"/>
    </source>
</evidence>